<dbReference type="EMBL" id="GGEC01082358">
    <property type="protein sequence ID" value="MBX62842.1"/>
    <property type="molecule type" value="Transcribed_RNA"/>
</dbReference>
<protein>
    <submittedName>
        <fullName evidence="1">Uncharacterized protein</fullName>
    </submittedName>
</protein>
<proteinExistence type="predicted"/>
<reference evidence="1" key="1">
    <citation type="submission" date="2018-02" db="EMBL/GenBank/DDBJ databases">
        <title>Rhizophora mucronata_Transcriptome.</title>
        <authorList>
            <person name="Meera S.P."/>
            <person name="Sreeshan A."/>
            <person name="Augustine A."/>
        </authorList>
    </citation>
    <scope>NUCLEOTIDE SEQUENCE</scope>
    <source>
        <tissue evidence="1">Leaf</tissue>
    </source>
</reference>
<evidence type="ECO:0000313" key="1">
    <source>
        <dbReference type="EMBL" id="MBX62842.1"/>
    </source>
</evidence>
<accession>A0A2P2Q7A0</accession>
<sequence length="34" mass="3797">MLCHNDTNLKTSYQDGVTPNYECEGHTVAQLARS</sequence>
<organism evidence="1">
    <name type="scientific">Rhizophora mucronata</name>
    <name type="common">Asiatic mangrove</name>
    <dbReference type="NCBI Taxonomy" id="61149"/>
    <lineage>
        <taxon>Eukaryota</taxon>
        <taxon>Viridiplantae</taxon>
        <taxon>Streptophyta</taxon>
        <taxon>Embryophyta</taxon>
        <taxon>Tracheophyta</taxon>
        <taxon>Spermatophyta</taxon>
        <taxon>Magnoliopsida</taxon>
        <taxon>eudicotyledons</taxon>
        <taxon>Gunneridae</taxon>
        <taxon>Pentapetalae</taxon>
        <taxon>rosids</taxon>
        <taxon>fabids</taxon>
        <taxon>Malpighiales</taxon>
        <taxon>Rhizophoraceae</taxon>
        <taxon>Rhizophora</taxon>
    </lineage>
</organism>
<name>A0A2P2Q7A0_RHIMU</name>
<dbReference type="AlphaFoldDB" id="A0A2P2Q7A0"/>